<dbReference type="AlphaFoldDB" id="A0AAD6T6N6"/>
<dbReference type="Proteomes" id="UP001218188">
    <property type="component" value="Unassembled WGS sequence"/>
</dbReference>
<proteinExistence type="predicted"/>
<reference evidence="1" key="1">
    <citation type="submission" date="2023-03" db="EMBL/GenBank/DDBJ databases">
        <title>Massive genome expansion in bonnet fungi (Mycena s.s.) driven by repeated elements and novel gene families across ecological guilds.</title>
        <authorList>
            <consortium name="Lawrence Berkeley National Laboratory"/>
            <person name="Harder C.B."/>
            <person name="Miyauchi S."/>
            <person name="Viragh M."/>
            <person name="Kuo A."/>
            <person name="Thoen E."/>
            <person name="Andreopoulos B."/>
            <person name="Lu D."/>
            <person name="Skrede I."/>
            <person name="Drula E."/>
            <person name="Henrissat B."/>
            <person name="Morin E."/>
            <person name="Kohler A."/>
            <person name="Barry K."/>
            <person name="LaButti K."/>
            <person name="Morin E."/>
            <person name="Salamov A."/>
            <person name="Lipzen A."/>
            <person name="Mereny Z."/>
            <person name="Hegedus B."/>
            <person name="Baldrian P."/>
            <person name="Stursova M."/>
            <person name="Weitz H."/>
            <person name="Taylor A."/>
            <person name="Grigoriev I.V."/>
            <person name="Nagy L.G."/>
            <person name="Martin F."/>
            <person name="Kauserud H."/>
        </authorList>
    </citation>
    <scope>NUCLEOTIDE SEQUENCE</scope>
    <source>
        <strain evidence="1">CBHHK200</strain>
    </source>
</reference>
<protein>
    <submittedName>
        <fullName evidence="1">Uncharacterized protein</fullName>
    </submittedName>
</protein>
<evidence type="ECO:0000313" key="1">
    <source>
        <dbReference type="EMBL" id="KAJ7039400.1"/>
    </source>
</evidence>
<comment type="caution">
    <text evidence="1">The sequence shown here is derived from an EMBL/GenBank/DDBJ whole genome shotgun (WGS) entry which is preliminary data.</text>
</comment>
<accession>A0AAD6T6N6</accession>
<keyword evidence="2" id="KW-1185">Reference proteome</keyword>
<evidence type="ECO:0000313" key="2">
    <source>
        <dbReference type="Proteomes" id="UP001218188"/>
    </source>
</evidence>
<gene>
    <name evidence="1" type="ORF">C8F04DRAFT_1255105</name>
</gene>
<name>A0AAD6T6N6_9AGAR</name>
<sequence>MSIEQVQEPNDILSRFWLRVGDLCARSRGANGWVGTEELRRWNQNNTEPCGRCLTSKDKTTCDIADDHPSCLTCRTKKLSCDRRARFVFEHTRDEFFADFQDFKVAFSVDPPKDIKAINRTKSKNRRLALEALTGRNGKHAPAAVVLGILHKRRSYTHVHTRIPEEIQDLSRQLASARTQIVSLRCQVEDRLASLGEPEVFLEQLLHCTDYYSLALTDYNRYL</sequence>
<organism evidence="1 2">
    <name type="scientific">Mycena alexandri</name>
    <dbReference type="NCBI Taxonomy" id="1745969"/>
    <lineage>
        <taxon>Eukaryota</taxon>
        <taxon>Fungi</taxon>
        <taxon>Dikarya</taxon>
        <taxon>Basidiomycota</taxon>
        <taxon>Agaricomycotina</taxon>
        <taxon>Agaricomycetes</taxon>
        <taxon>Agaricomycetidae</taxon>
        <taxon>Agaricales</taxon>
        <taxon>Marasmiineae</taxon>
        <taxon>Mycenaceae</taxon>
        <taxon>Mycena</taxon>
    </lineage>
</organism>
<dbReference type="EMBL" id="JARJCM010000027">
    <property type="protein sequence ID" value="KAJ7039400.1"/>
    <property type="molecule type" value="Genomic_DNA"/>
</dbReference>